<evidence type="ECO:0000256" key="2">
    <source>
        <dbReference type="ARBA" id="ARBA00007634"/>
    </source>
</evidence>
<evidence type="ECO:0000256" key="8">
    <source>
        <dbReference type="HAMAP-Rule" id="MF_00500"/>
    </source>
</evidence>
<dbReference type="PANTHER" id="PTHR33398:SF1">
    <property type="entry name" value="SMALL RIBOSOMAL SUBUNIT PROTEIN BS20C"/>
    <property type="match status" value="1"/>
</dbReference>
<evidence type="ECO:0000313" key="10">
    <source>
        <dbReference type="EMBL" id="QIP34938.1"/>
    </source>
</evidence>
<dbReference type="GO" id="GO:0003735">
    <property type="term" value="F:structural constituent of ribosome"/>
    <property type="evidence" value="ECO:0007669"/>
    <property type="project" value="InterPro"/>
</dbReference>
<comment type="function">
    <text evidence="1 8">Binds directly to 16S ribosomal RNA.</text>
</comment>
<keyword evidence="3 8" id="KW-0699">rRNA-binding</keyword>
<gene>
    <name evidence="8 10" type="primary">rpsT</name>
    <name evidence="10" type="ORF">GWK63_05095</name>
</gene>
<dbReference type="NCBIfam" id="TIGR00029">
    <property type="entry name" value="S20"/>
    <property type="match status" value="1"/>
</dbReference>
<dbReference type="GeneID" id="85021522"/>
<accession>A0A858JMB4</accession>
<dbReference type="SUPFAM" id="SSF46992">
    <property type="entry name" value="Ribosomal protein S20"/>
    <property type="match status" value="1"/>
</dbReference>
<evidence type="ECO:0000313" key="11">
    <source>
        <dbReference type="Proteomes" id="UP000502533"/>
    </source>
</evidence>
<dbReference type="GO" id="GO:0006412">
    <property type="term" value="P:translation"/>
    <property type="evidence" value="ECO:0007669"/>
    <property type="project" value="UniProtKB-UniRule"/>
</dbReference>
<evidence type="ECO:0000256" key="6">
    <source>
        <dbReference type="ARBA" id="ARBA00023274"/>
    </source>
</evidence>
<feature type="region of interest" description="Disordered" evidence="9">
    <location>
        <begin position="1"/>
        <end position="22"/>
    </location>
</feature>
<protein>
    <recommendedName>
        <fullName evidence="7 8">Small ribosomal subunit protein bS20</fullName>
    </recommendedName>
</protein>
<evidence type="ECO:0000256" key="7">
    <source>
        <dbReference type="ARBA" id="ARBA00035136"/>
    </source>
</evidence>
<sequence length="89" mass="9795">MANTASARKRIRQNEVRNARNTARMSRVRTFVKKVETAILAGKKDEAAVALREAQPELQRAVGKGVMHANTVARRISRLSARIKSLAAA</sequence>
<evidence type="ECO:0000256" key="3">
    <source>
        <dbReference type="ARBA" id="ARBA00022730"/>
    </source>
</evidence>
<dbReference type="Proteomes" id="UP000502533">
    <property type="component" value="Chromosome"/>
</dbReference>
<dbReference type="FunFam" id="1.20.58.110:FF:000001">
    <property type="entry name" value="30S ribosomal protein S20"/>
    <property type="match status" value="1"/>
</dbReference>
<dbReference type="InterPro" id="IPR036510">
    <property type="entry name" value="Ribosomal_bS20_sf"/>
</dbReference>
<reference evidence="10 11" key="1">
    <citation type="submission" date="2020-03" db="EMBL/GenBank/DDBJ databases">
        <title>Isolation of cellulose-producing strains, genome characterization and application of the synthesized cellulose films as an economical and sustainable material for piezoelectric sensor construction.</title>
        <authorList>
            <person name="Mangayil R.K."/>
        </authorList>
    </citation>
    <scope>NUCLEOTIDE SEQUENCE [LARGE SCALE GENOMIC DNA]</scope>
    <source>
        <strain evidence="10 11">ENS 9a1a</strain>
    </source>
</reference>
<keyword evidence="5 8" id="KW-0689">Ribosomal protein</keyword>
<dbReference type="GO" id="GO:0070181">
    <property type="term" value="F:small ribosomal subunit rRNA binding"/>
    <property type="evidence" value="ECO:0007669"/>
    <property type="project" value="TreeGrafter"/>
</dbReference>
<dbReference type="GO" id="GO:0015935">
    <property type="term" value="C:small ribosomal subunit"/>
    <property type="evidence" value="ECO:0007669"/>
    <property type="project" value="TreeGrafter"/>
</dbReference>
<organism evidence="10 11">
    <name type="scientific">Komagataeibacter rhaeticus</name>
    <dbReference type="NCBI Taxonomy" id="215221"/>
    <lineage>
        <taxon>Bacteria</taxon>
        <taxon>Pseudomonadati</taxon>
        <taxon>Pseudomonadota</taxon>
        <taxon>Alphaproteobacteria</taxon>
        <taxon>Acetobacterales</taxon>
        <taxon>Acetobacteraceae</taxon>
        <taxon>Komagataeibacter</taxon>
    </lineage>
</organism>
<dbReference type="EMBL" id="CP050139">
    <property type="protein sequence ID" value="QIP34938.1"/>
    <property type="molecule type" value="Genomic_DNA"/>
</dbReference>
<keyword evidence="11" id="KW-1185">Reference proteome</keyword>
<dbReference type="HAMAP" id="MF_00500">
    <property type="entry name" value="Ribosomal_bS20"/>
    <property type="match status" value="1"/>
</dbReference>
<comment type="similarity">
    <text evidence="2 8">Belongs to the bacterial ribosomal protein bS20 family.</text>
</comment>
<evidence type="ECO:0000256" key="9">
    <source>
        <dbReference type="SAM" id="MobiDB-lite"/>
    </source>
</evidence>
<keyword evidence="6 8" id="KW-0687">Ribonucleoprotein</keyword>
<evidence type="ECO:0000256" key="5">
    <source>
        <dbReference type="ARBA" id="ARBA00022980"/>
    </source>
</evidence>
<dbReference type="RefSeq" id="WP_034932446.1">
    <property type="nucleotide sequence ID" value="NZ_CALMTF010000070.1"/>
</dbReference>
<name>A0A858JMB4_9PROT</name>
<dbReference type="InterPro" id="IPR002583">
    <property type="entry name" value="Ribosomal_bS20"/>
</dbReference>
<dbReference type="Gene3D" id="1.20.58.110">
    <property type="entry name" value="Ribosomal protein S20"/>
    <property type="match status" value="1"/>
</dbReference>
<proteinExistence type="inferred from homology"/>
<evidence type="ECO:0000256" key="4">
    <source>
        <dbReference type="ARBA" id="ARBA00022884"/>
    </source>
</evidence>
<dbReference type="AlphaFoldDB" id="A0A858JMB4"/>
<dbReference type="PANTHER" id="PTHR33398">
    <property type="entry name" value="30S RIBOSOMAL PROTEIN S20"/>
    <property type="match status" value="1"/>
</dbReference>
<keyword evidence="4 8" id="KW-0694">RNA-binding</keyword>
<dbReference type="KEGG" id="kre:GWK63_05095"/>
<evidence type="ECO:0000256" key="1">
    <source>
        <dbReference type="ARBA" id="ARBA00003134"/>
    </source>
</evidence>
<dbReference type="Pfam" id="PF01649">
    <property type="entry name" value="Ribosomal_S20p"/>
    <property type="match status" value="1"/>
</dbReference>